<proteinExistence type="predicted"/>
<dbReference type="EMBL" id="CAJJDN010000121">
    <property type="protein sequence ID" value="CAD8119356.1"/>
    <property type="molecule type" value="Genomic_DNA"/>
</dbReference>
<reference evidence="7" key="1">
    <citation type="submission" date="2021-01" db="EMBL/GenBank/DDBJ databases">
        <authorList>
            <consortium name="Genoscope - CEA"/>
            <person name="William W."/>
        </authorList>
    </citation>
    <scope>NUCLEOTIDE SEQUENCE</scope>
</reference>
<evidence type="ECO:0000259" key="6">
    <source>
        <dbReference type="PROSITE" id="PS50089"/>
    </source>
</evidence>
<protein>
    <recommendedName>
        <fullName evidence="6">RING-type domain-containing protein</fullName>
    </recommendedName>
</protein>
<dbReference type="OrthoDB" id="304092at2759"/>
<evidence type="ECO:0000256" key="5">
    <source>
        <dbReference type="PROSITE-ProRule" id="PRU00175"/>
    </source>
</evidence>
<keyword evidence="3" id="KW-0833">Ubl conjugation pathway</keyword>
<dbReference type="InterPro" id="IPR001841">
    <property type="entry name" value="Znf_RING"/>
</dbReference>
<feature type="domain" description="RING-type" evidence="6">
    <location>
        <begin position="104"/>
        <end position="153"/>
    </location>
</feature>
<evidence type="ECO:0000256" key="1">
    <source>
        <dbReference type="ARBA" id="ARBA00022723"/>
    </source>
</evidence>
<dbReference type="CDD" id="cd20335">
    <property type="entry name" value="BRcat_RBR"/>
    <property type="match status" value="1"/>
</dbReference>
<gene>
    <name evidence="7" type="ORF">PSON_ATCC_30995.1.T1210006</name>
</gene>
<keyword evidence="8" id="KW-1185">Reference proteome</keyword>
<evidence type="ECO:0000256" key="4">
    <source>
        <dbReference type="ARBA" id="ARBA00022833"/>
    </source>
</evidence>
<comment type="caution">
    <text evidence="7">The sequence shown here is derived from an EMBL/GenBank/DDBJ whole genome shotgun (WGS) entry which is preliminary data.</text>
</comment>
<keyword evidence="4" id="KW-0862">Zinc</keyword>
<dbReference type="InterPro" id="IPR002867">
    <property type="entry name" value="IBR_dom"/>
</dbReference>
<dbReference type="SMART" id="SM00184">
    <property type="entry name" value="RING"/>
    <property type="match status" value="2"/>
</dbReference>
<evidence type="ECO:0000313" key="8">
    <source>
        <dbReference type="Proteomes" id="UP000692954"/>
    </source>
</evidence>
<evidence type="ECO:0000313" key="7">
    <source>
        <dbReference type="EMBL" id="CAD8119356.1"/>
    </source>
</evidence>
<dbReference type="GO" id="GO:0008270">
    <property type="term" value="F:zinc ion binding"/>
    <property type="evidence" value="ECO:0007669"/>
    <property type="project" value="UniProtKB-KW"/>
</dbReference>
<evidence type="ECO:0000256" key="2">
    <source>
        <dbReference type="ARBA" id="ARBA00022771"/>
    </source>
</evidence>
<dbReference type="Proteomes" id="UP000692954">
    <property type="component" value="Unassembled WGS sequence"/>
</dbReference>
<accession>A0A8S1QU71</accession>
<name>A0A8S1QU71_9CILI</name>
<sequence>MKLYDIIEIIKHTEQKGQELLVDALILGIEIGRRNISNINDIKGLVEQLKNLKLKIDSNLLTPYIRDDIYDRILNQQEYLIDVLQSFQNTFRKLSQQIVQCEHCQICNKYVDKNNRIKTIQMHCNHLFHKQCVLPILTCENEIFHTYKCPICETQTISDEIVNQLQENTQVQTSCCPTPSCKNVFLFQGQEIYRCSNCKKKYCLRCLSEQHEINKCQTRNKNIQFQLGDNYKECPACKQWTKTKSQLEGIINCSGCNKKICFGCEDSKCTFCEHKGLFSTLKNKIKSRLR</sequence>
<keyword evidence="1" id="KW-0479">Metal-binding</keyword>
<organism evidence="7 8">
    <name type="scientific">Paramecium sonneborni</name>
    <dbReference type="NCBI Taxonomy" id="65129"/>
    <lineage>
        <taxon>Eukaryota</taxon>
        <taxon>Sar</taxon>
        <taxon>Alveolata</taxon>
        <taxon>Ciliophora</taxon>
        <taxon>Intramacronucleata</taxon>
        <taxon>Oligohymenophorea</taxon>
        <taxon>Peniculida</taxon>
        <taxon>Parameciidae</taxon>
        <taxon>Paramecium</taxon>
    </lineage>
</organism>
<dbReference type="AlphaFoldDB" id="A0A8S1QU71"/>
<dbReference type="PROSITE" id="PS50089">
    <property type="entry name" value="ZF_RING_2"/>
    <property type="match status" value="1"/>
</dbReference>
<evidence type="ECO:0000256" key="3">
    <source>
        <dbReference type="ARBA" id="ARBA00022786"/>
    </source>
</evidence>
<dbReference type="Pfam" id="PF01485">
    <property type="entry name" value="IBR"/>
    <property type="match status" value="1"/>
</dbReference>
<keyword evidence="2 5" id="KW-0863">Zinc-finger</keyword>